<reference evidence="2 3" key="1">
    <citation type="submission" date="2019-02" db="EMBL/GenBank/DDBJ databases">
        <title>Genomic Encyclopedia of Type Strains, Phase IV (KMG-IV): sequencing the most valuable type-strain genomes for metagenomic binning, comparative biology and taxonomic classification.</title>
        <authorList>
            <person name="Goeker M."/>
        </authorList>
    </citation>
    <scope>NUCLEOTIDE SEQUENCE [LARGE SCALE GENOMIC DNA]</scope>
    <source>
        <strain evidence="2 3">DSM 101727</strain>
    </source>
</reference>
<accession>A0A4Q7KUH4</accession>
<protein>
    <submittedName>
        <fullName evidence="2">Uncharacterized protein</fullName>
    </submittedName>
</protein>
<feature type="transmembrane region" description="Helical" evidence="1">
    <location>
        <begin position="45"/>
        <end position="63"/>
    </location>
</feature>
<organism evidence="2 3">
    <name type="scientific">Herbihabitans rhizosphaerae</name>
    <dbReference type="NCBI Taxonomy" id="1872711"/>
    <lineage>
        <taxon>Bacteria</taxon>
        <taxon>Bacillati</taxon>
        <taxon>Actinomycetota</taxon>
        <taxon>Actinomycetes</taxon>
        <taxon>Pseudonocardiales</taxon>
        <taxon>Pseudonocardiaceae</taxon>
        <taxon>Herbihabitans</taxon>
    </lineage>
</organism>
<keyword evidence="3" id="KW-1185">Reference proteome</keyword>
<dbReference type="EMBL" id="SGWQ01000004">
    <property type="protein sequence ID" value="RZS39132.1"/>
    <property type="molecule type" value="Genomic_DNA"/>
</dbReference>
<evidence type="ECO:0000313" key="3">
    <source>
        <dbReference type="Proteomes" id="UP000294257"/>
    </source>
</evidence>
<keyword evidence="1" id="KW-1133">Transmembrane helix</keyword>
<evidence type="ECO:0000256" key="1">
    <source>
        <dbReference type="SAM" id="Phobius"/>
    </source>
</evidence>
<dbReference type="RefSeq" id="WP_130344703.1">
    <property type="nucleotide sequence ID" value="NZ_SGWQ01000004.1"/>
</dbReference>
<keyword evidence="1" id="KW-0812">Transmembrane</keyword>
<dbReference type="AlphaFoldDB" id="A0A4Q7KUH4"/>
<name>A0A4Q7KUH4_9PSEU</name>
<evidence type="ECO:0000313" key="2">
    <source>
        <dbReference type="EMBL" id="RZS39132.1"/>
    </source>
</evidence>
<gene>
    <name evidence="2" type="ORF">EV193_104348</name>
</gene>
<dbReference type="OrthoDB" id="9805123at2"/>
<proteinExistence type="predicted"/>
<comment type="caution">
    <text evidence="2">The sequence shown here is derived from an EMBL/GenBank/DDBJ whole genome shotgun (WGS) entry which is preliminary data.</text>
</comment>
<feature type="transmembrane region" description="Helical" evidence="1">
    <location>
        <begin position="7"/>
        <end position="25"/>
    </location>
</feature>
<dbReference type="Proteomes" id="UP000294257">
    <property type="component" value="Unassembled WGS sequence"/>
</dbReference>
<keyword evidence="1" id="KW-0472">Membrane</keyword>
<sequence length="70" mass="8175">MAAVLEIAWPALLVLFAVAEYAGYLEGLTFTRWIRRGLGISPARWWRWITIPATWAFCLWLPIHLTTRFL</sequence>